<proteinExistence type="predicted"/>
<dbReference type="Pfam" id="PF13460">
    <property type="entry name" value="NAD_binding_10"/>
    <property type="match status" value="1"/>
</dbReference>
<keyword evidence="3" id="KW-1185">Reference proteome</keyword>
<dbReference type="Gene3D" id="3.40.50.720">
    <property type="entry name" value="NAD(P)-binding Rossmann-like Domain"/>
    <property type="match status" value="1"/>
</dbReference>
<evidence type="ECO:0000259" key="1">
    <source>
        <dbReference type="Pfam" id="PF13460"/>
    </source>
</evidence>
<gene>
    <name evidence="2" type="ORF">J4573_36670</name>
</gene>
<name>A0A939PHQ9_9ACTN</name>
<dbReference type="EMBL" id="JAGEOJ010000017">
    <property type="protein sequence ID" value="MBO2452675.1"/>
    <property type="molecule type" value="Genomic_DNA"/>
</dbReference>
<dbReference type="InterPro" id="IPR051207">
    <property type="entry name" value="ComplexI_NDUFA9_subunit"/>
</dbReference>
<accession>A0A939PHQ9</accession>
<evidence type="ECO:0000313" key="2">
    <source>
        <dbReference type="EMBL" id="MBO2452675.1"/>
    </source>
</evidence>
<dbReference type="PANTHER" id="PTHR12126:SF11">
    <property type="entry name" value="NADH DEHYDROGENASE [UBIQUINONE] 1 ALPHA SUBCOMPLEX SUBUNIT 9, MITOCHONDRIAL"/>
    <property type="match status" value="1"/>
</dbReference>
<evidence type="ECO:0000313" key="3">
    <source>
        <dbReference type="Proteomes" id="UP000669179"/>
    </source>
</evidence>
<comment type="caution">
    <text evidence="2">The sequence shown here is derived from an EMBL/GenBank/DDBJ whole genome shotgun (WGS) entry which is preliminary data.</text>
</comment>
<dbReference type="SUPFAM" id="SSF51735">
    <property type="entry name" value="NAD(P)-binding Rossmann-fold domains"/>
    <property type="match status" value="1"/>
</dbReference>
<dbReference type="PANTHER" id="PTHR12126">
    <property type="entry name" value="NADH-UBIQUINONE OXIDOREDUCTASE 39 KDA SUBUNIT-RELATED"/>
    <property type="match status" value="1"/>
</dbReference>
<dbReference type="GO" id="GO:0044877">
    <property type="term" value="F:protein-containing complex binding"/>
    <property type="evidence" value="ECO:0007669"/>
    <property type="project" value="TreeGrafter"/>
</dbReference>
<dbReference type="RefSeq" id="WP_208260702.1">
    <property type="nucleotide sequence ID" value="NZ_JAGEOJ010000017.1"/>
</dbReference>
<dbReference type="Proteomes" id="UP000669179">
    <property type="component" value="Unassembled WGS sequence"/>
</dbReference>
<reference evidence="2" key="1">
    <citation type="submission" date="2021-03" db="EMBL/GenBank/DDBJ databases">
        <authorList>
            <person name="Kanchanasin P."/>
            <person name="Saeng-In P."/>
            <person name="Phongsopitanun W."/>
            <person name="Yuki M."/>
            <person name="Kudo T."/>
            <person name="Ohkuma M."/>
            <person name="Tanasupawat S."/>
        </authorList>
    </citation>
    <scope>NUCLEOTIDE SEQUENCE</scope>
    <source>
        <strain evidence="2">GKU 128</strain>
    </source>
</reference>
<protein>
    <submittedName>
        <fullName evidence="2">SDR family oxidoreductase</fullName>
    </submittedName>
</protein>
<feature type="domain" description="NAD(P)-binding" evidence="1">
    <location>
        <begin position="6"/>
        <end position="132"/>
    </location>
</feature>
<dbReference type="AlphaFoldDB" id="A0A939PHQ9"/>
<dbReference type="InterPro" id="IPR036291">
    <property type="entry name" value="NAD(P)-bd_dom_sf"/>
</dbReference>
<organism evidence="2 3">
    <name type="scientific">Actinomadura barringtoniae</name>
    <dbReference type="NCBI Taxonomy" id="1427535"/>
    <lineage>
        <taxon>Bacteria</taxon>
        <taxon>Bacillati</taxon>
        <taxon>Actinomycetota</taxon>
        <taxon>Actinomycetes</taxon>
        <taxon>Streptosporangiales</taxon>
        <taxon>Thermomonosporaceae</taxon>
        <taxon>Actinomadura</taxon>
    </lineage>
</organism>
<dbReference type="InterPro" id="IPR016040">
    <property type="entry name" value="NAD(P)-bd_dom"/>
</dbReference>
<sequence length="251" mass="27185">MILVTGASGNLGSSLVPLLVDAGADVHALSRQPRPAADGVTWHQGDLRTGDGLEALKGADTIVHCASDWRRPKADLPATKNLLEAAKNKPHIVYISIVGVDDHPYGYYKTKYAVERLIADSGLPHTILRTTQFFELLDMVLGLLAKSPLVMPILSKTSDQPLDVDEVAAHMAELALAEPAGRVPDMGGPEVLTFNEIARAYLKATGRRRTLISLHLPGSVGRAFREGRHLAPGHPTAKRTWSDYLAARYPH</sequence>